<gene>
    <name evidence="1" type="ORF">HMPREF0519_0044</name>
</gene>
<dbReference type="AlphaFoldDB" id="C0XFN3"/>
<accession>C0XFN3</accession>
<reference evidence="1 2" key="1">
    <citation type="submission" date="2009-01" db="EMBL/GenBank/DDBJ databases">
        <authorList>
            <person name="Qin X."/>
            <person name="Bachman B."/>
            <person name="Battles P."/>
            <person name="Bell A."/>
            <person name="Bess C."/>
            <person name="Bickham C."/>
            <person name="Chaboub L."/>
            <person name="Chen D."/>
            <person name="Coyle M."/>
            <person name="Deiros D.R."/>
            <person name="Dinh H."/>
            <person name="Forbes L."/>
            <person name="Fowler G."/>
            <person name="Francisco L."/>
            <person name="Fu Q."/>
            <person name="Gubbala S."/>
            <person name="Hale W."/>
            <person name="Han Y."/>
            <person name="Hemphill L."/>
            <person name="Highlander S.K."/>
            <person name="Hirani K."/>
            <person name="Hogues M."/>
            <person name="Jackson L."/>
            <person name="Jakkamsetti A."/>
            <person name="Javaid M."/>
            <person name="Jiang H."/>
            <person name="Korchina V."/>
            <person name="Kovar C."/>
            <person name="Lara F."/>
            <person name="Lee S."/>
            <person name="Mata R."/>
            <person name="Mathew T."/>
            <person name="Moen C."/>
            <person name="Morales K."/>
            <person name="Munidasa M."/>
            <person name="Nazareth L."/>
            <person name="Ngo R."/>
            <person name="Nguyen L."/>
            <person name="Okwuonu G."/>
            <person name="Ongeri F."/>
            <person name="Patil S."/>
            <person name="Petrosino J."/>
            <person name="Pham C."/>
            <person name="Pham P."/>
            <person name="Pu L.-L."/>
            <person name="Puazo M."/>
            <person name="Raj R."/>
            <person name="Reid J."/>
            <person name="Rouhana J."/>
            <person name="Saada N."/>
            <person name="Shang Y."/>
            <person name="Simmons D."/>
            <person name="Thornton R."/>
            <person name="Warren J."/>
            <person name="Weissenberger G."/>
            <person name="Zhang J."/>
            <person name="Zhang L."/>
            <person name="Zhou C."/>
            <person name="Zhu D."/>
            <person name="Muzny D."/>
            <person name="Worley K."/>
            <person name="Gibbs R."/>
        </authorList>
    </citation>
    <scope>NUCLEOTIDE SEQUENCE [LARGE SCALE GENOMIC DNA]</scope>
    <source>
        <strain evidence="2">ATCC 8290 / DSM 20176 / CCUG 30140 / JCM 1155 / KCTC 3500 / NBRC 15886 / NCIMB 8040 / NRRL B-1843 / 9</strain>
    </source>
</reference>
<dbReference type="Proteomes" id="UP000003752">
    <property type="component" value="Unassembled WGS sequence"/>
</dbReference>
<evidence type="ECO:0000313" key="2">
    <source>
        <dbReference type="Proteomes" id="UP000003752"/>
    </source>
</evidence>
<name>C0XFN3_LENH9</name>
<dbReference type="EMBL" id="ACGP01000003">
    <property type="protein sequence ID" value="EEI25854.1"/>
    <property type="molecule type" value="Genomic_DNA"/>
</dbReference>
<evidence type="ECO:0000313" key="1">
    <source>
        <dbReference type="EMBL" id="EEI25854.1"/>
    </source>
</evidence>
<dbReference type="HOGENOM" id="CLU_3119116_0_0_9"/>
<protein>
    <submittedName>
        <fullName evidence="1">Uncharacterized protein</fullName>
    </submittedName>
</protein>
<comment type="caution">
    <text evidence="1">The sequence shown here is derived from an EMBL/GenBank/DDBJ whole genome shotgun (WGS) entry which is preliminary data.</text>
</comment>
<proteinExistence type="predicted"/>
<dbReference type="Pfam" id="PF06896">
    <property type="entry name" value="Phage_TAC_3"/>
    <property type="match status" value="1"/>
</dbReference>
<organism evidence="1 2">
    <name type="scientific">Lentilactobacillus hilgardii (strain ATCC 8290 / DSM 20176 / CCUG 30140 / JCM 1155 / KCTC 3500 / NBRC 15886 / NCIMB 8040 / NRRL B-1843 / 9)</name>
    <dbReference type="NCBI Taxonomy" id="1423757"/>
    <lineage>
        <taxon>Bacteria</taxon>
        <taxon>Bacillati</taxon>
        <taxon>Bacillota</taxon>
        <taxon>Bacilli</taxon>
        <taxon>Lactobacillales</taxon>
        <taxon>Lactobacillaceae</taxon>
        <taxon>Lentilactobacillus</taxon>
    </lineage>
</organism>
<sequence length="50" mass="5957">MKKIKSTLDFTDFQNFMAYVLFRFQGMSDEDWETVTKQQSEESADPKENN</sequence>
<dbReference type="InterPro" id="IPR009681">
    <property type="entry name" value="Phage_TAC_Siphoviridae"/>
</dbReference>
<keyword evidence="2" id="KW-1185">Reference proteome</keyword>